<dbReference type="PRINTS" id="PR00081">
    <property type="entry name" value="GDHRDH"/>
</dbReference>
<evidence type="ECO:0000256" key="5">
    <source>
        <dbReference type="ARBA" id="ARBA00022857"/>
    </source>
</evidence>
<keyword evidence="4" id="KW-0862">Zinc</keyword>
<dbReference type="AlphaFoldDB" id="A0A4U0U576"/>
<dbReference type="SUPFAM" id="SSF51735">
    <property type="entry name" value="NAD(P)-binding Rossmann-fold domains"/>
    <property type="match status" value="1"/>
</dbReference>
<dbReference type="PANTHER" id="PTHR43490:SF99">
    <property type="entry name" value="SHORT-CHAIN DEHYDROGENASE_REDUCTASE"/>
    <property type="match status" value="1"/>
</dbReference>
<gene>
    <name evidence="8" type="ORF">B0A50_02783</name>
</gene>
<dbReference type="InterPro" id="IPR006913">
    <property type="entry name" value="CENP-V/GFA"/>
</dbReference>
<accession>A0A4U0U576</accession>
<protein>
    <recommendedName>
        <fullName evidence="7">CENP-V/GFA domain-containing protein</fullName>
    </recommendedName>
</protein>
<evidence type="ECO:0000259" key="7">
    <source>
        <dbReference type="Pfam" id="PF04828"/>
    </source>
</evidence>
<dbReference type="GO" id="GO:0016491">
    <property type="term" value="F:oxidoreductase activity"/>
    <property type="evidence" value="ECO:0007669"/>
    <property type="project" value="UniProtKB-KW"/>
</dbReference>
<dbReference type="SUPFAM" id="SSF51316">
    <property type="entry name" value="Mss4-like"/>
    <property type="match status" value="1"/>
</dbReference>
<keyword evidence="9" id="KW-1185">Reference proteome</keyword>
<comment type="similarity">
    <text evidence="2">Belongs to the short-chain dehydrogenases/reductases (SDR) family.</text>
</comment>
<comment type="similarity">
    <text evidence="1">Belongs to the Gfa family.</text>
</comment>
<dbReference type="InterPro" id="IPR002347">
    <property type="entry name" value="SDR_fam"/>
</dbReference>
<keyword evidence="5" id="KW-0521">NADP</keyword>
<evidence type="ECO:0000256" key="3">
    <source>
        <dbReference type="ARBA" id="ARBA00022723"/>
    </source>
</evidence>
<comment type="caution">
    <text evidence="8">The sequence shown here is derived from an EMBL/GenBank/DDBJ whole genome shotgun (WGS) entry which is preliminary data.</text>
</comment>
<evidence type="ECO:0000256" key="4">
    <source>
        <dbReference type="ARBA" id="ARBA00022833"/>
    </source>
</evidence>
<proteinExistence type="inferred from homology"/>
<evidence type="ECO:0000256" key="2">
    <source>
        <dbReference type="ARBA" id="ARBA00006484"/>
    </source>
</evidence>
<dbReference type="Pfam" id="PF04828">
    <property type="entry name" value="GFA"/>
    <property type="match status" value="1"/>
</dbReference>
<reference evidence="8 9" key="1">
    <citation type="submission" date="2017-03" db="EMBL/GenBank/DDBJ databases">
        <title>Genomes of endolithic fungi from Antarctica.</title>
        <authorList>
            <person name="Coleine C."/>
            <person name="Masonjones S."/>
            <person name="Stajich J.E."/>
        </authorList>
    </citation>
    <scope>NUCLEOTIDE SEQUENCE [LARGE SCALE GENOMIC DNA]</scope>
    <source>
        <strain evidence="8 9">CCFEE 6315</strain>
    </source>
</reference>
<dbReference type="OrthoDB" id="191139at2759"/>
<dbReference type="GO" id="GO:0016846">
    <property type="term" value="F:carbon-sulfur lyase activity"/>
    <property type="evidence" value="ECO:0007669"/>
    <property type="project" value="InterPro"/>
</dbReference>
<keyword evidence="6" id="KW-0560">Oxidoreductase</keyword>
<dbReference type="PANTHER" id="PTHR43490">
    <property type="entry name" value="(+)-NEOMENTHOL DEHYDROGENASE"/>
    <property type="match status" value="1"/>
</dbReference>
<dbReference type="Proteomes" id="UP000308549">
    <property type="component" value="Unassembled WGS sequence"/>
</dbReference>
<name>A0A4U0U576_9PEZI</name>
<evidence type="ECO:0000313" key="9">
    <source>
        <dbReference type="Proteomes" id="UP000308549"/>
    </source>
</evidence>
<organism evidence="8 9">
    <name type="scientific">Salinomyces thailandicus</name>
    <dbReference type="NCBI Taxonomy" id="706561"/>
    <lineage>
        <taxon>Eukaryota</taxon>
        <taxon>Fungi</taxon>
        <taxon>Dikarya</taxon>
        <taxon>Ascomycota</taxon>
        <taxon>Pezizomycotina</taxon>
        <taxon>Dothideomycetes</taxon>
        <taxon>Dothideomycetidae</taxon>
        <taxon>Mycosphaerellales</taxon>
        <taxon>Teratosphaeriaceae</taxon>
        <taxon>Salinomyces</taxon>
    </lineage>
</organism>
<dbReference type="Gene3D" id="3.40.50.720">
    <property type="entry name" value="NAD(P)-binding Rossmann-like Domain"/>
    <property type="match status" value="1"/>
</dbReference>
<dbReference type="EMBL" id="NAJL01000012">
    <property type="protein sequence ID" value="TKA30064.1"/>
    <property type="molecule type" value="Genomic_DNA"/>
</dbReference>
<dbReference type="InterPro" id="IPR011057">
    <property type="entry name" value="Mss4-like_sf"/>
</dbReference>
<evidence type="ECO:0000256" key="1">
    <source>
        <dbReference type="ARBA" id="ARBA00005495"/>
    </source>
</evidence>
<dbReference type="InterPro" id="IPR036291">
    <property type="entry name" value="NAD(P)-bd_dom_sf"/>
</dbReference>
<feature type="domain" description="CENP-V/GFA" evidence="7">
    <location>
        <begin position="249"/>
        <end position="315"/>
    </location>
</feature>
<dbReference type="GO" id="GO:0046872">
    <property type="term" value="F:metal ion binding"/>
    <property type="evidence" value="ECO:0007669"/>
    <property type="project" value="UniProtKB-KW"/>
</dbReference>
<evidence type="ECO:0000256" key="6">
    <source>
        <dbReference type="ARBA" id="ARBA00023002"/>
    </source>
</evidence>
<evidence type="ECO:0000313" key="8">
    <source>
        <dbReference type="EMBL" id="TKA30064.1"/>
    </source>
</evidence>
<dbReference type="Pfam" id="PF00106">
    <property type="entry name" value="adh_short"/>
    <property type="match status" value="1"/>
</dbReference>
<sequence>MTDKTIVLITGANQGLGYYATQHLAATGKYHVLLGSRNLLNAEEAIKELAADSSVKVDATDLESALIDVTSDESINVAAKVVEQKYGRLDILMVCIVFNQPVWDVTDSRDQVNAGIMAGQHATPDGKSLRELYSEHYNTNLFGAAQTVESFLPLLRKSVVLGGKRIAFTSSGTASLEWASQDGLYSAENWPIYRSTKTALSMIMLGYAKRLEKEGFVVSASDPGYCGTNINGFTGFKHPRDGAKVLYQKTSGTIKQWIRPGDSGKPVAYNNCAKCGTIMTVEAEAMPGMIIFKPGTLDDEAMNDMRPAMEIYTKDRPTCIEALSDVAQKEGGA</sequence>
<keyword evidence="3" id="KW-0479">Metal-binding</keyword>